<dbReference type="GO" id="GO:0003677">
    <property type="term" value="F:DNA binding"/>
    <property type="evidence" value="ECO:0007669"/>
    <property type="project" value="UniProtKB-KW"/>
</dbReference>
<dbReference type="PRINTS" id="PR00037">
    <property type="entry name" value="HTHLACR"/>
</dbReference>
<dbReference type="PANTHER" id="PTHR30363:SF44">
    <property type="entry name" value="AGA OPERON TRANSCRIPTIONAL REPRESSOR-RELATED"/>
    <property type="match status" value="1"/>
</dbReference>
<dbReference type="InterPro" id="IPR050313">
    <property type="entry name" value="Carb_Metab_HTH_regulators"/>
</dbReference>
<evidence type="ECO:0000256" key="2">
    <source>
        <dbReference type="ARBA" id="ARBA00023125"/>
    </source>
</evidence>
<dbReference type="PROSITE" id="PS00894">
    <property type="entry name" value="HTH_DEOR_1"/>
    <property type="match status" value="1"/>
</dbReference>
<keyword evidence="5" id="KW-1185">Reference proteome</keyword>
<sequence length="256" mass="27468">MLTDVRHQRIADWVRREGSVSVLGVADAFGVSEATARRDLDQLASTGVVERIRGGARALRRPIRPEADASEFAVVAAQESDEKRAIAKRAAALVHDGDVVALDIGTTVFAMCEHLKERSITVVTASLAVVRALSDAPHMDIVVMGGVLRPNYDSLVGVLTESCLRQVRVDIAFLGAAGIHADGAVIDSTPSEVPVKRAMIDVARKAWLLADHQKFPGMGFLQVVPIDRFAGLITDRPPSSAQLRLPPDSTLEVLTP</sequence>
<dbReference type="OrthoDB" id="7688673at2"/>
<dbReference type="SMART" id="SM00420">
    <property type="entry name" value="HTH_DEOR"/>
    <property type="match status" value="1"/>
</dbReference>
<protein>
    <submittedName>
        <fullName evidence="4">DeoR family transcriptional regulator</fullName>
    </submittedName>
</protein>
<dbReference type="Pfam" id="PF00455">
    <property type="entry name" value="DeoRC"/>
    <property type="match status" value="1"/>
</dbReference>
<dbReference type="InterPro" id="IPR036390">
    <property type="entry name" value="WH_DNA-bd_sf"/>
</dbReference>
<dbReference type="Gene3D" id="3.40.50.1360">
    <property type="match status" value="1"/>
</dbReference>
<dbReference type="GO" id="GO:0003700">
    <property type="term" value="F:DNA-binding transcription factor activity"/>
    <property type="evidence" value="ECO:0007669"/>
    <property type="project" value="InterPro"/>
</dbReference>
<name>A0A1Q2CCX2_9ACTN</name>
<reference evidence="4 5" key="1">
    <citation type="journal article" date="2016" name="Int. J. Syst. Evol. Microbiol.">
        <title>Tessaracoccus flavus sp. nov., isolated from the drainage system of a lindane-producing factory.</title>
        <authorList>
            <person name="Kumari R."/>
            <person name="Singh P."/>
            <person name="Schumann P."/>
            <person name="Lal R."/>
        </authorList>
    </citation>
    <scope>NUCLEOTIDE SEQUENCE [LARGE SCALE GENOMIC DNA]</scope>
    <source>
        <strain evidence="4 5">RP1T</strain>
    </source>
</reference>
<dbReference type="STRING" id="1610493.RPIT_03265"/>
<dbReference type="Pfam" id="PF08220">
    <property type="entry name" value="HTH_DeoR"/>
    <property type="match status" value="1"/>
</dbReference>
<dbReference type="AlphaFoldDB" id="A0A1Q2CCX2"/>
<dbReference type="RefSeq" id="WP_077340584.1">
    <property type="nucleotide sequence ID" value="NZ_CP019605.1"/>
</dbReference>
<evidence type="ECO:0000313" key="4">
    <source>
        <dbReference type="EMBL" id="AQP43954.1"/>
    </source>
</evidence>
<dbReference type="PROSITE" id="PS51000">
    <property type="entry name" value="HTH_DEOR_2"/>
    <property type="match status" value="1"/>
</dbReference>
<keyword evidence="3" id="KW-0804">Transcription</keyword>
<dbReference type="SUPFAM" id="SSF100950">
    <property type="entry name" value="NagB/RpiA/CoA transferase-like"/>
    <property type="match status" value="1"/>
</dbReference>
<dbReference type="PANTHER" id="PTHR30363">
    <property type="entry name" value="HTH-TYPE TRANSCRIPTIONAL REGULATOR SRLR-RELATED"/>
    <property type="match status" value="1"/>
</dbReference>
<dbReference type="InterPro" id="IPR014036">
    <property type="entry name" value="DeoR-like_C"/>
</dbReference>
<dbReference type="InterPro" id="IPR001034">
    <property type="entry name" value="DeoR_HTH"/>
</dbReference>
<evidence type="ECO:0000256" key="3">
    <source>
        <dbReference type="ARBA" id="ARBA00023163"/>
    </source>
</evidence>
<keyword evidence="1" id="KW-0805">Transcription regulation</keyword>
<evidence type="ECO:0000256" key="1">
    <source>
        <dbReference type="ARBA" id="ARBA00023015"/>
    </source>
</evidence>
<accession>A0A1Q2CCX2</accession>
<dbReference type="Gene3D" id="1.10.10.10">
    <property type="entry name" value="Winged helix-like DNA-binding domain superfamily/Winged helix DNA-binding domain"/>
    <property type="match status" value="1"/>
</dbReference>
<dbReference type="SUPFAM" id="SSF46785">
    <property type="entry name" value="Winged helix' DNA-binding domain"/>
    <property type="match status" value="1"/>
</dbReference>
<gene>
    <name evidence="4" type="ORF">RPIT_03265</name>
</gene>
<dbReference type="InterPro" id="IPR037171">
    <property type="entry name" value="NagB/RpiA_transferase-like"/>
</dbReference>
<dbReference type="InterPro" id="IPR036388">
    <property type="entry name" value="WH-like_DNA-bd_sf"/>
</dbReference>
<dbReference type="KEGG" id="tfl:RPIT_03265"/>
<evidence type="ECO:0000313" key="5">
    <source>
        <dbReference type="Proteomes" id="UP000188324"/>
    </source>
</evidence>
<proteinExistence type="predicted"/>
<dbReference type="SMART" id="SM01134">
    <property type="entry name" value="DeoRC"/>
    <property type="match status" value="1"/>
</dbReference>
<dbReference type="EMBL" id="CP019605">
    <property type="protein sequence ID" value="AQP43954.1"/>
    <property type="molecule type" value="Genomic_DNA"/>
</dbReference>
<organism evidence="4 5">
    <name type="scientific">Tessaracoccus flavus</name>
    <dbReference type="NCBI Taxonomy" id="1610493"/>
    <lineage>
        <taxon>Bacteria</taxon>
        <taxon>Bacillati</taxon>
        <taxon>Actinomycetota</taxon>
        <taxon>Actinomycetes</taxon>
        <taxon>Propionibacteriales</taxon>
        <taxon>Propionibacteriaceae</taxon>
        <taxon>Tessaracoccus</taxon>
    </lineage>
</organism>
<keyword evidence="2" id="KW-0238">DNA-binding</keyword>
<dbReference type="InterPro" id="IPR018356">
    <property type="entry name" value="Tscrpt_reg_HTH_DeoR_CS"/>
</dbReference>
<dbReference type="Proteomes" id="UP000188324">
    <property type="component" value="Chromosome"/>
</dbReference>